<dbReference type="AlphaFoldDB" id="A0A090V705"/>
<reference evidence="1 2" key="1">
    <citation type="journal article" date="2014" name="Genome Announc.">
        <title>Draft Genome Sequences of Marine Flavobacterium Algibacter lectus Strains SS8 and NR4.</title>
        <authorList>
            <person name="Takatani N."/>
            <person name="Nakanishi M."/>
            <person name="Meirelles P."/>
            <person name="Mino S."/>
            <person name="Suda W."/>
            <person name="Oshima K."/>
            <person name="Hattori M."/>
            <person name="Ohkuma M."/>
            <person name="Hosokawa M."/>
            <person name="Miyashita K."/>
            <person name="Thompson F.L."/>
            <person name="Niwa A."/>
            <person name="Sawabe T."/>
            <person name="Sawabe T."/>
        </authorList>
    </citation>
    <scope>NUCLEOTIDE SEQUENCE [LARGE SCALE GENOMIC DNA]</scope>
    <source>
        <strain evidence="1 2">JCM 19300</strain>
    </source>
</reference>
<comment type="caution">
    <text evidence="1">The sequence shown here is derived from an EMBL/GenBank/DDBJ whole genome shotgun (WGS) entry which is preliminary data.</text>
</comment>
<dbReference type="EMBL" id="BBNQ01000001">
    <property type="protein sequence ID" value="GAL60695.1"/>
    <property type="molecule type" value="Genomic_DNA"/>
</dbReference>
<name>A0A090V705_9FLAO</name>
<protein>
    <submittedName>
        <fullName evidence="1">Uncharacterized protein</fullName>
    </submittedName>
</protein>
<sequence length="111" mass="13139">MKTNQEILDLFGRILIEGAYNSNFEIIKHNIEMSTNSKEESAKITHLVKEGLEGVFFEFLKIFEEYQEFKLYYEKDGEKVNLVEISEMLKAEILNEYGWIERFSKEQGKSE</sequence>
<dbReference type="Proteomes" id="UP000029644">
    <property type="component" value="Unassembled WGS sequence"/>
</dbReference>
<organism evidence="1 2">
    <name type="scientific">Algibacter lectus</name>
    <dbReference type="NCBI Taxonomy" id="221126"/>
    <lineage>
        <taxon>Bacteria</taxon>
        <taxon>Pseudomonadati</taxon>
        <taxon>Bacteroidota</taxon>
        <taxon>Flavobacteriia</taxon>
        <taxon>Flavobacteriales</taxon>
        <taxon>Flavobacteriaceae</taxon>
        <taxon>Algibacter</taxon>
    </lineage>
</organism>
<evidence type="ECO:0000313" key="1">
    <source>
        <dbReference type="EMBL" id="GAL60695.1"/>
    </source>
</evidence>
<evidence type="ECO:0000313" key="2">
    <source>
        <dbReference type="Proteomes" id="UP000029644"/>
    </source>
</evidence>
<gene>
    <name evidence="1" type="ORF">JCM19300_3633</name>
</gene>
<accession>A0A090V705</accession>
<dbReference type="RefSeq" id="WP_042502397.1">
    <property type="nucleotide sequence ID" value="NZ_BBNQ01000001.1"/>
</dbReference>
<dbReference type="OrthoDB" id="1436888at2"/>
<proteinExistence type="predicted"/>